<sequence length="182" mass="20366">MEQPRACSPVNTNRIVATITGIQVMRALWQVWDAIDNNRPVSINKLVMPTIYVTCILSVMLMVTGVIGTWSVYRLRIHTLNVCWWVFYMLTIFSFLNACTNLSIICLGKDSFVHGCITENVIVENCGNNDEILTVNENGTATAVNNCEQTLPPPSFIDCKQLWEDSVIWAAIVAILDLLINA</sequence>
<keyword evidence="1" id="KW-0472">Membrane</keyword>
<keyword evidence="3" id="KW-1185">Reference proteome</keyword>
<organism evidence="2 3">
    <name type="scientific">Mucor saturninus</name>
    <dbReference type="NCBI Taxonomy" id="64648"/>
    <lineage>
        <taxon>Eukaryota</taxon>
        <taxon>Fungi</taxon>
        <taxon>Fungi incertae sedis</taxon>
        <taxon>Mucoromycota</taxon>
        <taxon>Mucoromycotina</taxon>
        <taxon>Mucoromycetes</taxon>
        <taxon>Mucorales</taxon>
        <taxon>Mucorineae</taxon>
        <taxon>Mucoraceae</taxon>
        <taxon>Mucor</taxon>
    </lineage>
</organism>
<proteinExistence type="predicted"/>
<feature type="transmembrane region" description="Helical" evidence="1">
    <location>
        <begin position="85"/>
        <end position="107"/>
    </location>
</feature>
<feature type="transmembrane region" description="Helical" evidence="1">
    <location>
        <begin position="51"/>
        <end position="73"/>
    </location>
</feature>
<dbReference type="EMBL" id="JAEPRD010000053">
    <property type="protein sequence ID" value="KAG2203313.1"/>
    <property type="molecule type" value="Genomic_DNA"/>
</dbReference>
<evidence type="ECO:0000313" key="2">
    <source>
        <dbReference type="EMBL" id="KAG2203313.1"/>
    </source>
</evidence>
<name>A0A8H7R303_9FUNG</name>
<gene>
    <name evidence="2" type="ORF">INT47_000233</name>
</gene>
<reference evidence="2" key="1">
    <citation type="submission" date="2020-12" db="EMBL/GenBank/DDBJ databases">
        <title>Metabolic potential, ecology and presence of endohyphal bacteria is reflected in genomic diversity of Mucoromycotina.</title>
        <authorList>
            <person name="Muszewska A."/>
            <person name="Okrasinska A."/>
            <person name="Steczkiewicz K."/>
            <person name="Drgas O."/>
            <person name="Orlowska M."/>
            <person name="Perlinska-Lenart U."/>
            <person name="Aleksandrzak-Piekarczyk T."/>
            <person name="Szatraj K."/>
            <person name="Zielenkiewicz U."/>
            <person name="Pilsyk S."/>
            <person name="Malc E."/>
            <person name="Mieczkowski P."/>
            <person name="Kruszewska J.S."/>
            <person name="Biernat P."/>
            <person name="Pawlowska J."/>
        </authorList>
    </citation>
    <scope>NUCLEOTIDE SEQUENCE</scope>
    <source>
        <strain evidence="2">WA0000017839</strain>
    </source>
</reference>
<dbReference type="Proteomes" id="UP000603453">
    <property type="component" value="Unassembled WGS sequence"/>
</dbReference>
<evidence type="ECO:0000313" key="3">
    <source>
        <dbReference type="Proteomes" id="UP000603453"/>
    </source>
</evidence>
<comment type="caution">
    <text evidence="2">The sequence shown here is derived from an EMBL/GenBank/DDBJ whole genome shotgun (WGS) entry which is preliminary data.</text>
</comment>
<protein>
    <submittedName>
        <fullName evidence="2">Uncharacterized protein</fullName>
    </submittedName>
</protein>
<keyword evidence="1" id="KW-1133">Transmembrane helix</keyword>
<dbReference type="AlphaFoldDB" id="A0A8H7R303"/>
<feature type="non-terminal residue" evidence="2">
    <location>
        <position position="1"/>
    </location>
</feature>
<accession>A0A8H7R303</accession>
<dbReference type="OrthoDB" id="2217185at2759"/>
<keyword evidence="1" id="KW-0812">Transmembrane</keyword>
<evidence type="ECO:0000256" key="1">
    <source>
        <dbReference type="SAM" id="Phobius"/>
    </source>
</evidence>